<sequence length="443" mass="50830">MNHDDEETHQSSLYSQRNDEIRNDSQSSEGRTFLRRLNLFVIITILIILSIRSGNQTTSFEKSYRRSKAADSYLVNSSKLSEENEAEKSKSNEAHIVPVAKQDWNNGLPACQIRVTNKVAHHYEVIESVAKLIPYEYLNLSDRCNHQHLHFEFDTSSSQKLRTKSWLLDMNVRVFNTSIVDETTGITRSFGRAAMAKPNRTSWDTTIQVTCHCDRYARPWLQSIKKNGPHVCIHHGRCSKTEDMPNAIQMSPHHERYFIPSALPQVSAEFVQRKNDTKIEICSVGATIRRDWNLLVPFLENSKNAKYFGKIRIRMLGKGGFPNILIPYREQTEMVDEIIGDDQEFYATVKACDIIILAISQEHGQDYFKSIPTSNWKLSGTIPPIVAYVRPFLIPDELVELYRAHLPMQIPHRGYNHANRTAFSEALSSLLDDFLGARSTTRK</sequence>
<dbReference type="Proteomes" id="UP001295423">
    <property type="component" value="Unassembled WGS sequence"/>
</dbReference>
<keyword evidence="2" id="KW-0812">Transmembrane</keyword>
<keyword evidence="4" id="KW-1185">Reference proteome</keyword>
<feature type="transmembrane region" description="Helical" evidence="2">
    <location>
        <begin position="37"/>
        <end position="54"/>
    </location>
</feature>
<accession>A0AAD2G121</accession>
<evidence type="ECO:0000256" key="2">
    <source>
        <dbReference type="SAM" id="Phobius"/>
    </source>
</evidence>
<proteinExistence type="predicted"/>
<dbReference type="AlphaFoldDB" id="A0AAD2G121"/>
<keyword evidence="2" id="KW-0472">Membrane</keyword>
<organism evidence="3 4">
    <name type="scientific">Cylindrotheca closterium</name>
    <dbReference type="NCBI Taxonomy" id="2856"/>
    <lineage>
        <taxon>Eukaryota</taxon>
        <taxon>Sar</taxon>
        <taxon>Stramenopiles</taxon>
        <taxon>Ochrophyta</taxon>
        <taxon>Bacillariophyta</taxon>
        <taxon>Bacillariophyceae</taxon>
        <taxon>Bacillariophycidae</taxon>
        <taxon>Bacillariales</taxon>
        <taxon>Bacillariaceae</taxon>
        <taxon>Cylindrotheca</taxon>
    </lineage>
</organism>
<comment type="caution">
    <text evidence="3">The sequence shown here is derived from an EMBL/GenBank/DDBJ whole genome shotgun (WGS) entry which is preliminary data.</text>
</comment>
<evidence type="ECO:0000256" key="1">
    <source>
        <dbReference type="SAM" id="MobiDB-lite"/>
    </source>
</evidence>
<gene>
    <name evidence="3" type="ORF">CYCCA115_LOCUS17892</name>
</gene>
<protein>
    <submittedName>
        <fullName evidence="3">Uncharacterized protein</fullName>
    </submittedName>
</protein>
<dbReference type="EMBL" id="CAKOGP040002002">
    <property type="protein sequence ID" value="CAJ1959470.1"/>
    <property type="molecule type" value="Genomic_DNA"/>
</dbReference>
<feature type="region of interest" description="Disordered" evidence="1">
    <location>
        <begin position="1"/>
        <end position="27"/>
    </location>
</feature>
<reference evidence="3" key="1">
    <citation type="submission" date="2023-08" db="EMBL/GenBank/DDBJ databases">
        <authorList>
            <person name="Audoor S."/>
            <person name="Bilcke G."/>
        </authorList>
    </citation>
    <scope>NUCLEOTIDE SEQUENCE</scope>
</reference>
<evidence type="ECO:0000313" key="3">
    <source>
        <dbReference type="EMBL" id="CAJ1959470.1"/>
    </source>
</evidence>
<name>A0AAD2G121_9STRA</name>
<evidence type="ECO:0000313" key="4">
    <source>
        <dbReference type="Proteomes" id="UP001295423"/>
    </source>
</evidence>
<keyword evidence="2" id="KW-1133">Transmembrane helix</keyword>